<dbReference type="InterPro" id="IPR046268">
    <property type="entry name" value="DUF6301"/>
</dbReference>
<keyword evidence="2" id="KW-1185">Reference proteome</keyword>
<evidence type="ECO:0000313" key="1">
    <source>
        <dbReference type="EMBL" id="MFD0692095.1"/>
    </source>
</evidence>
<evidence type="ECO:0000313" key="2">
    <source>
        <dbReference type="Proteomes" id="UP001597063"/>
    </source>
</evidence>
<protein>
    <submittedName>
        <fullName evidence="1">DUF6301 family protein</fullName>
    </submittedName>
</protein>
<proteinExistence type="predicted"/>
<reference evidence="2" key="1">
    <citation type="journal article" date="2019" name="Int. J. Syst. Evol. Microbiol.">
        <title>The Global Catalogue of Microorganisms (GCM) 10K type strain sequencing project: providing services to taxonomists for standard genome sequencing and annotation.</title>
        <authorList>
            <consortium name="The Broad Institute Genomics Platform"/>
            <consortium name="The Broad Institute Genome Sequencing Center for Infectious Disease"/>
            <person name="Wu L."/>
            <person name="Ma J."/>
        </authorList>
    </citation>
    <scope>NUCLEOTIDE SEQUENCE [LARGE SCALE GENOMIC DNA]</scope>
    <source>
        <strain evidence="2">JCM 9371</strain>
    </source>
</reference>
<sequence length="163" mass="18768">MGSRRRLGDQQVRELVEALRDLRWSWTSKDIDWLIDEFGWTVEYRDEAIVELDIGVGTKSGELVLDDHGGVETISVDLCSRIDRRSAAERWWLQDLFAEAVGLVGQVLGEPTRRRPGAIPEVRWRRSRETLGVVHYSVVVGLFLTPNHWLDFAERYGESDDDD</sequence>
<accession>A0ABW2Y253</accession>
<dbReference type="Proteomes" id="UP001597063">
    <property type="component" value="Unassembled WGS sequence"/>
</dbReference>
<organism evidence="1 2">
    <name type="scientific">Actinomadura fibrosa</name>
    <dbReference type="NCBI Taxonomy" id="111802"/>
    <lineage>
        <taxon>Bacteria</taxon>
        <taxon>Bacillati</taxon>
        <taxon>Actinomycetota</taxon>
        <taxon>Actinomycetes</taxon>
        <taxon>Streptosporangiales</taxon>
        <taxon>Thermomonosporaceae</taxon>
        <taxon>Actinomadura</taxon>
    </lineage>
</organism>
<dbReference type="RefSeq" id="WP_370785178.1">
    <property type="nucleotide sequence ID" value="NZ_CAACUY010000079.1"/>
</dbReference>
<comment type="caution">
    <text evidence="1">The sequence shown here is derived from an EMBL/GenBank/DDBJ whole genome shotgun (WGS) entry which is preliminary data.</text>
</comment>
<dbReference type="Pfam" id="PF19818">
    <property type="entry name" value="DUF6301"/>
    <property type="match status" value="1"/>
</dbReference>
<name>A0ABW2Y253_9ACTN</name>
<gene>
    <name evidence="1" type="ORF">ACFQZM_46935</name>
</gene>
<dbReference type="EMBL" id="JBHTGP010000035">
    <property type="protein sequence ID" value="MFD0692095.1"/>
    <property type="molecule type" value="Genomic_DNA"/>
</dbReference>